<dbReference type="EMBL" id="SLWV01000006">
    <property type="protein sequence ID" value="TCO77470.1"/>
    <property type="molecule type" value="Genomic_DNA"/>
</dbReference>
<dbReference type="OrthoDB" id="4570726at2"/>
<gene>
    <name evidence="1" type="ORF">EV214_106115</name>
</gene>
<organism evidence="1 2">
    <name type="scientific">Marinisporobacter balticus</name>
    <dbReference type="NCBI Taxonomy" id="2018667"/>
    <lineage>
        <taxon>Bacteria</taxon>
        <taxon>Bacillati</taxon>
        <taxon>Bacillota</taxon>
        <taxon>Clostridia</taxon>
        <taxon>Peptostreptococcales</taxon>
        <taxon>Thermotaleaceae</taxon>
        <taxon>Marinisporobacter</taxon>
    </lineage>
</organism>
<sequence length="139" mass="16779">MNKVKMKFTVFFEGPFWIGLIEKMENDHYQTAKIIFGPEPKDYEVHDFILKNYFRIKFSNPIQNGEGKEKKINPKRLQRKIQKELENIGMGTKAQLALKEQYSVNKKERKKISKEYQEEQKRIKFELKQQKKKEKKKGH</sequence>
<reference evidence="1 2" key="1">
    <citation type="submission" date="2019-03" db="EMBL/GenBank/DDBJ databases">
        <title>Genomic Encyclopedia of Type Strains, Phase IV (KMG-IV): sequencing the most valuable type-strain genomes for metagenomic binning, comparative biology and taxonomic classification.</title>
        <authorList>
            <person name="Goeker M."/>
        </authorList>
    </citation>
    <scope>NUCLEOTIDE SEQUENCE [LARGE SCALE GENOMIC DNA]</scope>
    <source>
        <strain evidence="1 2">DSM 102940</strain>
    </source>
</reference>
<accession>A0A4V2SC01</accession>
<name>A0A4V2SC01_9FIRM</name>
<proteinExistence type="predicted"/>
<evidence type="ECO:0000313" key="2">
    <source>
        <dbReference type="Proteomes" id="UP000294919"/>
    </source>
</evidence>
<protein>
    <submittedName>
        <fullName evidence="1">DUF2992 family protein</fullName>
    </submittedName>
</protein>
<keyword evidence="2" id="KW-1185">Reference proteome</keyword>
<comment type="caution">
    <text evidence="1">The sequence shown here is derived from an EMBL/GenBank/DDBJ whole genome shotgun (WGS) entry which is preliminary data.</text>
</comment>
<dbReference type="Pfam" id="PF11208">
    <property type="entry name" value="DUF2992"/>
    <property type="match status" value="1"/>
</dbReference>
<dbReference type="Proteomes" id="UP000294919">
    <property type="component" value="Unassembled WGS sequence"/>
</dbReference>
<dbReference type="InterPro" id="IPR016787">
    <property type="entry name" value="UCP021328"/>
</dbReference>
<dbReference type="AlphaFoldDB" id="A0A4V2SC01"/>
<dbReference type="RefSeq" id="WP_132244015.1">
    <property type="nucleotide sequence ID" value="NZ_SLWV01000006.1"/>
</dbReference>
<dbReference type="PIRSF" id="PIRSF021328">
    <property type="entry name" value="UCP021328"/>
    <property type="match status" value="1"/>
</dbReference>
<evidence type="ECO:0000313" key="1">
    <source>
        <dbReference type="EMBL" id="TCO77470.1"/>
    </source>
</evidence>